<sequence length="768" mass="86035">MRNLLFFGVVFLLFSFGKKENGNIIKVNNQEELKSAIKNAVAGEEIVLANGVWKDVQIKFYGKGTKGAPIVLRAETAGKVTIEGVSDLKIGGTYLEVRGLYFKNGYTPSNTVIDFHIDSKTIANNCKVYDCVIEDFTQLNRNKEDHWIEFWGRHNQLDHCYITGKSNSGPTILVALKGNEHINNYHQITNNHFGPRPRKGGPHGETLQIGDSNTSMAPSYTNVANNLFERCDGEVEIISNKSNNNEYRNNIFYKCEGSLVLRHGNYCTIDGNMFIGDDNSEFMGGIRVINTGHLITNNYFYNIKGKEFRSALAVMNGVPKSPQNRYNQVTDVVVAYNTFLDCKTPWQFSVGANMDKSDVLPAQEIRSARPERMIMANNIIFNHVADEFPIKAYDKVDGVLFKNNSMNGANKSEVKDDGLKTENLAMFKLSEWLYVPTVDQKEVYAGFEFENIKQDVFSNSRATTNGMGAIVLPVDKSKGAINKKAYGAHWFSDETVYETPKTIRVASENELTAALAKATSGTTIELKKGIYRIAASLIIDKKITIKSKDQKNRATVEYSGKDNTSAFLMGAKGNLTLENIVLKGGNGQHAFATKEKEMFSAYNLKVKNTEISDFDCVLNAYKDSFADTISIDNTVIKKCKRGLKLADENDDLGEYNAEFVYIRNSKFENIQNNILDYYRGGYDESTIGGNLVFQNNTVVNCGKEEKSGVLIKTTGIVNVEISKNSFLNNTIKFIAILWGEKNQEPKENSIKNSGEFKIEQNLKQKMMY</sequence>
<keyword evidence="1" id="KW-0456">Lyase</keyword>
<name>A0A1M5JYD8_9FLAO</name>
<protein>
    <submittedName>
        <fullName evidence="1">Poly(Beta-D-mannuronate) lyase</fullName>
    </submittedName>
</protein>
<dbReference type="AlphaFoldDB" id="A0A1M5JYD8"/>
<dbReference type="InterPro" id="IPR012334">
    <property type="entry name" value="Pectin_lyas_fold"/>
</dbReference>
<proteinExistence type="predicted"/>
<dbReference type="OrthoDB" id="6475864at2"/>
<dbReference type="Pfam" id="PF14592">
    <property type="entry name" value="Chondroitinas_B"/>
    <property type="match status" value="1"/>
</dbReference>
<dbReference type="InterPro" id="IPR006626">
    <property type="entry name" value="PbH1"/>
</dbReference>
<keyword evidence="2" id="KW-1185">Reference proteome</keyword>
<evidence type="ECO:0000313" key="1">
    <source>
        <dbReference type="EMBL" id="SHG45592.1"/>
    </source>
</evidence>
<gene>
    <name evidence="1" type="ORF">SAMN05443549_104120</name>
</gene>
<dbReference type="STRING" id="468056.SAMN05443549_104120"/>
<dbReference type="Gene3D" id="2.160.20.10">
    <property type="entry name" value="Single-stranded right-handed beta-helix, Pectin lyase-like"/>
    <property type="match status" value="2"/>
</dbReference>
<reference evidence="2" key="1">
    <citation type="submission" date="2016-11" db="EMBL/GenBank/DDBJ databases">
        <authorList>
            <person name="Varghese N."/>
            <person name="Submissions S."/>
        </authorList>
    </citation>
    <scope>NUCLEOTIDE SEQUENCE [LARGE SCALE GENOMIC DNA]</scope>
    <source>
        <strain evidence="2">DSM 19978</strain>
    </source>
</reference>
<organism evidence="1 2">
    <name type="scientific">Flavobacterium fluvii</name>
    <dbReference type="NCBI Taxonomy" id="468056"/>
    <lineage>
        <taxon>Bacteria</taxon>
        <taxon>Pseudomonadati</taxon>
        <taxon>Bacteroidota</taxon>
        <taxon>Flavobacteriia</taxon>
        <taxon>Flavobacteriales</taxon>
        <taxon>Flavobacteriaceae</taxon>
        <taxon>Flavobacterium</taxon>
    </lineage>
</organism>
<dbReference type="SMART" id="SM00710">
    <property type="entry name" value="PbH1"/>
    <property type="match status" value="6"/>
</dbReference>
<dbReference type="Proteomes" id="UP000184516">
    <property type="component" value="Unassembled WGS sequence"/>
</dbReference>
<dbReference type="GO" id="GO:0016829">
    <property type="term" value="F:lyase activity"/>
    <property type="evidence" value="ECO:0007669"/>
    <property type="project" value="UniProtKB-KW"/>
</dbReference>
<accession>A0A1M5JYD8</accession>
<dbReference type="CDD" id="cd14251">
    <property type="entry name" value="PL-6"/>
    <property type="match status" value="1"/>
</dbReference>
<evidence type="ECO:0000313" key="2">
    <source>
        <dbReference type="Proteomes" id="UP000184516"/>
    </source>
</evidence>
<dbReference type="InterPro" id="IPR011050">
    <property type="entry name" value="Pectin_lyase_fold/virulence"/>
</dbReference>
<dbReference type="SUPFAM" id="SSF51126">
    <property type="entry name" value="Pectin lyase-like"/>
    <property type="match status" value="2"/>
</dbReference>
<dbReference type="EMBL" id="FQWB01000004">
    <property type="protein sequence ID" value="SHG45592.1"/>
    <property type="molecule type" value="Genomic_DNA"/>
</dbReference>
<dbReference type="InterPro" id="IPR039513">
    <property type="entry name" value="PL-6"/>
</dbReference>